<dbReference type="InterPro" id="IPR006311">
    <property type="entry name" value="TAT_signal"/>
</dbReference>
<evidence type="ECO:0000256" key="5">
    <source>
        <dbReference type="ARBA" id="ARBA00023157"/>
    </source>
</evidence>
<dbReference type="InterPro" id="IPR023205">
    <property type="entry name" value="DsbA/DsbL"/>
</dbReference>
<evidence type="ECO:0000256" key="6">
    <source>
        <dbReference type="ARBA" id="ARBA00023284"/>
    </source>
</evidence>
<dbReference type="InterPro" id="IPR036249">
    <property type="entry name" value="Thioredoxin-like_sf"/>
</dbReference>
<dbReference type="PIRSF" id="PIRSF001488">
    <property type="entry name" value="Tdi_protein"/>
    <property type="match status" value="1"/>
</dbReference>
<evidence type="ECO:0000256" key="3">
    <source>
        <dbReference type="ARBA" id="ARBA00022729"/>
    </source>
</evidence>
<accession>A0ABS1CGW3</accession>
<evidence type="ECO:0000256" key="2">
    <source>
        <dbReference type="ARBA" id="ARBA00005791"/>
    </source>
</evidence>
<reference evidence="10 11" key="1">
    <citation type="journal article" date="2020" name="Microorganisms">
        <title>Osmotic Adaptation and Compatible Solute Biosynthesis of Phototrophic Bacteria as Revealed from Genome Analyses.</title>
        <authorList>
            <person name="Imhoff J.F."/>
            <person name="Rahn T."/>
            <person name="Kunzel S."/>
            <person name="Keller A."/>
            <person name="Neulinger S.C."/>
        </authorList>
    </citation>
    <scope>NUCLEOTIDE SEQUENCE [LARGE SCALE GENOMIC DNA]</scope>
    <source>
        <strain evidence="10 11">DSM 6210</strain>
    </source>
</reference>
<keyword evidence="4 7" id="KW-0574">Periplasm</keyword>
<feature type="domain" description="Thioredoxin" evidence="9">
    <location>
        <begin position="15"/>
        <end position="168"/>
    </location>
</feature>
<evidence type="ECO:0000256" key="1">
    <source>
        <dbReference type="ARBA" id="ARBA00004418"/>
    </source>
</evidence>
<keyword evidence="3 8" id="KW-0732">Signal</keyword>
<comment type="subcellular location">
    <subcellularLocation>
        <location evidence="1 7">Periplasm</location>
    </subcellularLocation>
</comment>
<dbReference type="EMBL" id="NRRV01000022">
    <property type="protein sequence ID" value="MBK1631161.1"/>
    <property type="molecule type" value="Genomic_DNA"/>
</dbReference>
<dbReference type="CDD" id="cd03019">
    <property type="entry name" value="DsbA_DsbA"/>
    <property type="match status" value="1"/>
</dbReference>
<dbReference type="RefSeq" id="WP_200236920.1">
    <property type="nucleotide sequence ID" value="NZ_NRRV01000022.1"/>
</dbReference>
<evidence type="ECO:0000313" key="10">
    <source>
        <dbReference type="EMBL" id="MBK1631161.1"/>
    </source>
</evidence>
<evidence type="ECO:0000256" key="7">
    <source>
        <dbReference type="PIRNR" id="PIRNR001488"/>
    </source>
</evidence>
<evidence type="ECO:0000259" key="9">
    <source>
        <dbReference type="PROSITE" id="PS51352"/>
    </source>
</evidence>
<keyword evidence="11" id="KW-1185">Reference proteome</keyword>
<comment type="caution">
    <text evidence="10">The sequence shown here is derived from an EMBL/GenBank/DDBJ whole genome shotgun (WGS) entry which is preliminary data.</text>
</comment>
<dbReference type="PANTHER" id="PTHR35891">
    <property type="entry name" value="THIOL:DISULFIDE INTERCHANGE PROTEIN DSBA"/>
    <property type="match status" value="1"/>
</dbReference>
<dbReference type="Pfam" id="PF01323">
    <property type="entry name" value="DSBA"/>
    <property type="match status" value="1"/>
</dbReference>
<feature type="signal peptide" evidence="8">
    <location>
        <begin position="1"/>
        <end position="26"/>
    </location>
</feature>
<dbReference type="PANTHER" id="PTHR35891:SF3">
    <property type="entry name" value="THIOL:DISULFIDE INTERCHANGE PROTEIN DSBL"/>
    <property type="match status" value="1"/>
</dbReference>
<comment type="similarity">
    <text evidence="2">Belongs to the thioredoxin family. DsbA subfamily.</text>
</comment>
<gene>
    <name evidence="10" type="ORF">CKO31_10490</name>
</gene>
<evidence type="ECO:0000256" key="4">
    <source>
        <dbReference type="ARBA" id="ARBA00022764"/>
    </source>
</evidence>
<keyword evidence="5 7" id="KW-1015">Disulfide bond</keyword>
<dbReference type="Gene3D" id="3.40.30.10">
    <property type="entry name" value="Glutaredoxin"/>
    <property type="match status" value="1"/>
</dbReference>
<dbReference type="InterPro" id="IPR050824">
    <property type="entry name" value="Thiol_disulfide_DsbA"/>
</dbReference>
<feature type="chain" id="PRO_5045322612" description="Thiol:disulfide interchange protein" evidence="8">
    <location>
        <begin position="27"/>
        <end position="216"/>
    </location>
</feature>
<dbReference type="SUPFAM" id="SSF52833">
    <property type="entry name" value="Thioredoxin-like"/>
    <property type="match status" value="1"/>
</dbReference>
<evidence type="ECO:0000256" key="8">
    <source>
        <dbReference type="SAM" id="SignalP"/>
    </source>
</evidence>
<protein>
    <recommendedName>
        <fullName evidence="7">Thiol:disulfide interchange protein</fullName>
    </recommendedName>
</protein>
<dbReference type="Proteomes" id="UP000748752">
    <property type="component" value="Unassembled WGS sequence"/>
</dbReference>
<dbReference type="PROSITE" id="PS51352">
    <property type="entry name" value="THIOREDOXIN_2"/>
    <property type="match status" value="1"/>
</dbReference>
<proteinExistence type="inferred from homology"/>
<keyword evidence="6" id="KW-0676">Redox-active center</keyword>
<organism evidence="10 11">
    <name type="scientific">Thiohalocapsa halophila</name>
    <dbReference type="NCBI Taxonomy" id="69359"/>
    <lineage>
        <taxon>Bacteria</taxon>
        <taxon>Pseudomonadati</taxon>
        <taxon>Pseudomonadota</taxon>
        <taxon>Gammaproteobacteria</taxon>
        <taxon>Chromatiales</taxon>
        <taxon>Chromatiaceae</taxon>
        <taxon>Thiohalocapsa</taxon>
    </lineage>
</organism>
<evidence type="ECO:0000313" key="11">
    <source>
        <dbReference type="Proteomes" id="UP000748752"/>
    </source>
</evidence>
<name>A0ABS1CGW3_9GAMM</name>
<dbReference type="InterPro" id="IPR001853">
    <property type="entry name" value="DSBA-like_thioredoxin_dom"/>
</dbReference>
<dbReference type="PROSITE" id="PS51318">
    <property type="entry name" value="TAT"/>
    <property type="match status" value="1"/>
</dbReference>
<sequence length="216" mass="23970">MPMTRRDFHVGLAALVAAAIMPGARADDDLVEGRDWRAMSPPQSSADQAQIEVLEFFSYGCSHCGSLNPLIKAWAEQLPNDVAFRRVPVTFGRAAWANLARLYYALELDGSLAQLDQAVFDAVTQDRVNLYTEKNILKWIDQQGLDADAFGKTFNSFAVEAALGRARDLEARMRVDAVPRIIVDGRYVVVGEGVRGYEDLLRINDALVQRARAARQ</sequence>
<dbReference type="InterPro" id="IPR013766">
    <property type="entry name" value="Thioredoxin_domain"/>
</dbReference>